<dbReference type="SUPFAM" id="SSF57850">
    <property type="entry name" value="RING/U-box"/>
    <property type="match status" value="1"/>
</dbReference>
<comment type="caution">
    <text evidence="7">The sequence shown here is derived from an EMBL/GenBank/DDBJ whole genome shotgun (WGS) entry which is preliminary data.</text>
</comment>
<dbReference type="EMBL" id="CM026426">
    <property type="protein sequence ID" value="KAG0571460.1"/>
    <property type="molecule type" value="Genomic_DNA"/>
</dbReference>
<reference evidence="7" key="1">
    <citation type="submission" date="2020-06" db="EMBL/GenBank/DDBJ databases">
        <title>WGS assembly of Ceratodon purpureus strain R40.</title>
        <authorList>
            <person name="Carey S.B."/>
            <person name="Jenkins J."/>
            <person name="Shu S."/>
            <person name="Lovell J.T."/>
            <person name="Sreedasyam A."/>
            <person name="Maumus F."/>
            <person name="Tiley G.P."/>
            <person name="Fernandez-Pozo N."/>
            <person name="Barry K."/>
            <person name="Chen C."/>
            <person name="Wang M."/>
            <person name="Lipzen A."/>
            <person name="Daum C."/>
            <person name="Saski C.A."/>
            <person name="Payton A.C."/>
            <person name="Mcbreen J.C."/>
            <person name="Conrad R.E."/>
            <person name="Kollar L.M."/>
            <person name="Olsson S."/>
            <person name="Huttunen S."/>
            <person name="Landis J.B."/>
            <person name="Wickett N.J."/>
            <person name="Johnson M.G."/>
            <person name="Rensing S.A."/>
            <person name="Grimwood J."/>
            <person name="Schmutz J."/>
            <person name="Mcdaniel S.F."/>
        </authorList>
    </citation>
    <scope>NUCLEOTIDE SEQUENCE</scope>
    <source>
        <strain evidence="7">R40</strain>
    </source>
</reference>
<evidence type="ECO:0000256" key="1">
    <source>
        <dbReference type="ARBA" id="ARBA00022723"/>
    </source>
</evidence>
<dbReference type="PANTHER" id="PTHR14134">
    <property type="entry name" value="E3 UBIQUITIN-PROTEIN LIGASE RAD18"/>
    <property type="match status" value="1"/>
</dbReference>
<dbReference type="Proteomes" id="UP000822688">
    <property type="component" value="Chromosome V"/>
</dbReference>
<evidence type="ECO:0000256" key="2">
    <source>
        <dbReference type="ARBA" id="ARBA00022771"/>
    </source>
</evidence>
<dbReference type="InterPro" id="IPR013083">
    <property type="entry name" value="Znf_RING/FYVE/PHD"/>
</dbReference>
<keyword evidence="5" id="KW-0175">Coiled coil</keyword>
<protein>
    <recommendedName>
        <fullName evidence="6">RING-type domain-containing protein</fullName>
    </recommendedName>
</protein>
<evidence type="ECO:0000256" key="3">
    <source>
        <dbReference type="ARBA" id="ARBA00022833"/>
    </source>
</evidence>
<dbReference type="SMART" id="SM00184">
    <property type="entry name" value="RING"/>
    <property type="match status" value="1"/>
</dbReference>
<gene>
    <name evidence="7" type="ORF">KC19_VG013100</name>
</gene>
<evidence type="ECO:0000313" key="8">
    <source>
        <dbReference type="Proteomes" id="UP000822688"/>
    </source>
</evidence>
<evidence type="ECO:0000256" key="4">
    <source>
        <dbReference type="PROSITE-ProRule" id="PRU00175"/>
    </source>
</evidence>
<dbReference type="GO" id="GO:0061630">
    <property type="term" value="F:ubiquitin protein ligase activity"/>
    <property type="evidence" value="ECO:0007669"/>
    <property type="project" value="InterPro"/>
</dbReference>
<proteinExistence type="predicted"/>
<dbReference type="GO" id="GO:0003697">
    <property type="term" value="F:single-stranded DNA binding"/>
    <property type="evidence" value="ECO:0007669"/>
    <property type="project" value="InterPro"/>
</dbReference>
<evidence type="ECO:0000259" key="6">
    <source>
        <dbReference type="PROSITE" id="PS50089"/>
    </source>
</evidence>
<dbReference type="Pfam" id="PF13445">
    <property type="entry name" value="zf-RING_UBOX"/>
    <property type="match status" value="1"/>
</dbReference>
<dbReference type="InterPro" id="IPR017907">
    <property type="entry name" value="Znf_RING_CS"/>
</dbReference>
<keyword evidence="2 4" id="KW-0863">Zinc-finger</keyword>
<keyword evidence="1" id="KW-0479">Metal-binding</keyword>
<dbReference type="AlphaFoldDB" id="A0A8T0HKW4"/>
<dbReference type="InterPro" id="IPR001841">
    <property type="entry name" value="Znf_RING"/>
</dbReference>
<sequence>MDRYVRTSMWPHASTMNTITSSLADQIESNTCPICFELMKSPDFSPILLSPCGHTFCAKCVTRHLSIHEKKSRYGGPVGPAPCPYCRQKISSQTLNLSLQKMITNILSLQQTLEKADADKFGFNDGFLQAQTRCRILQNELQDSTCTKEPPPMANPRILKMGHSFQPSGALSKTSLYSPVFSQCQHLHEDLLETTVSKQRMEKEIAETDDVLVQLRAKEEALEESIRKVSLEHQKVLMDLMDTQNKSSSLKCSRDDVVAKLSLIQASLFALEQERDKYRLLSHDDHLLSEGVR</sequence>
<organism evidence="7 8">
    <name type="scientific">Ceratodon purpureus</name>
    <name type="common">Fire moss</name>
    <name type="synonym">Dicranum purpureum</name>
    <dbReference type="NCBI Taxonomy" id="3225"/>
    <lineage>
        <taxon>Eukaryota</taxon>
        <taxon>Viridiplantae</taxon>
        <taxon>Streptophyta</taxon>
        <taxon>Embryophyta</taxon>
        <taxon>Bryophyta</taxon>
        <taxon>Bryophytina</taxon>
        <taxon>Bryopsida</taxon>
        <taxon>Dicranidae</taxon>
        <taxon>Pseudoditrichales</taxon>
        <taxon>Ditrichaceae</taxon>
        <taxon>Ceratodon</taxon>
    </lineage>
</organism>
<name>A0A8T0HKW4_CERPU</name>
<evidence type="ECO:0000256" key="5">
    <source>
        <dbReference type="SAM" id="Coils"/>
    </source>
</evidence>
<evidence type="ECO:0000313" key="7">
    <source>
        <dbReference type="EMBL" id="KAG0571460.1"/>
    </source>
</evidence>
<dbReference type="InterPro" id="IPR039577">
    <property type="entry name" value="Rad18"/>
</dbReference>
<dbReference type="Gene3D" id="3.30.40.10">
    <property type="entry name" value="Zinc/RING finger domain, C3HC4 (zinc finger)"/>
    <property type="match status" value="1"/>
</dbReference>
<dbReference type="GO" id="GO:0008270">
    <property type="term" value="F:zinc ion binding"/>
    <property type="evidence" value="ECO:0007669"/>
    <property type="project" value="UniProtKB-KW"/>
</dbReference>
<dbReference type="PANTHER" id="PTHR14134:SF3">
    <property type="entry name" value="RING-CH-TYPE DOMAIN-CONTAINING PROTEIN"/>
    <property type="match status" value="1"/>
</dbReference>
<dbReference type="PROSITE" id="PS00518">
    <property type="entry name" value="ZF_RING_1"/>
    <property type="match status" value="1"/>
</dbReference>
<accession>A0A8T0HKW4</accession>
<feature type="coiled-coil region" evidence="5">
    <location>
        <begin position="198"/>
        <end position="232"/>
    </location>
</feature>
<keyword evidence="8" id="KW-1185">Reference proteome</keyword>
<dbReference type="GO" id="GO:0006513">
    <property type="term" value="P:protein monoubiquitination"/>
    <property type="evidence" value="ECO:0007669"/>
    <property type="project" value="InterPro"/>
</dbReference>
<keyword evidence="3" id="KW-0862">Zinc</keyword>
<feature type="domain" description="RING-type" evidence="6">
    <location>
        <begin position="32"/>
        <end position="87"/>
    </location>
</feature>
<dbReference type="GO" id="GO:0006301">
    <property type="term" value="P:DNA damage tolerance"/>
    <property type="evidence" value="ECO:0007669"/>
    <property type="project" value="InterPro"/>
</dbReference>
<dbReference type="PROSITE" id="PS50089">
    <property type="entry name" value="ZF_RING_2"/>
    <property type="match status" value="1"/>
</dbReference>
<dbReference type="InterPro" id="IPR027370">
    <property type="entry name" value="Znf-RING_euk"/>
</dbReference>